<dbReference type="SUPFAM" id="SSF56219">
    <property type="entry name" value="DNase I-like"/>
    <property type="match status" value="1"/>
</dbReference>
<protein>
    <recommendedName>
        <fullName evidence="1">Endonuclease/exonuclease/phosphatase domain-containing protein</fullName>
    </recommendedName>
</protein>
<dbReference type="GO" id="GO:0016020">
    <property type="term" value="C:membrane"/>
    <property type="evidence" value="ECO:0007669"/>
    <property type="project" value="GOC"/>
</dbReference>
<comment type="caution">
    <text evidence="2">The sequence shown here is derived from an EMBL/GenBank/DDBJ whole genome shotgun (WGS) entry which is preliminary data.</text>
</comment>
<dbReference type="PANTHER" id="PTHR14859">
    <property type="entry name" value="CALCOFLUOR WHITE HYPERSENSITIVE PROTEIN PRECURSOR"/>
    <property type="match status" value="1"/>
</dbReference>
<dbReference type="GO" id="GO:0003824">
    <property type="term" value="F:catalytic activity"/>
    <property type="evidence" value="ECO:0007669"/>
    <property type="project" value="InterPro"/>
</dbReference>
<dbReference type="Pfam" id="PF03372">
    <property type="entry name" value="Exo_endo_phos"/>
    <property type="match status" value="1"/>
</dbReference>
<reference evidence="2 3" key="1">
    <citation type="journal article" date="2016" name="Nat. Commun.">
        <title>Thousands of microbial genomes shed light on interconnected biogeochemical processes in an aquifer system.</title>
        <authorList>
            <person name="Anantharaman K."/>
            <person name="Brown C.T."/>
            <person name="Hug L.A."/>
            <person name="Sharon I."/>
            <person name="Castelle C.J."/>
            <person name="Probst A.J."/>
            <person name="Thomas B.C."/>
            <person name="Singh A."/>
            <person name="Wilkins M.J."/>
            <person name="Karaoz U."/>
            <person name="Brodie E.L."/>
            <person name="Williams K.H."/>
            <person name="Hubbard S.S."/>
            <person name="Banfield J.F."/>
        </authorList>
    </citation>
    <scope>NUCLEOTIDE SEQUENCE [LARGE SCALE GENOMIC DNA]</scope>
</reference>
<sequence length="364" mass="40888">MRYFVTGILFPALFFLHCSFDPFRTTFDDTEDAVMYEAAEKTSALASIDTLTIMAWNIKFAGGRIDFFFDCYGDRTLMTKDEVTDNLDGLVRKINQVNPDILLLEEADIESKRCAYVDNIQYILDHTKLNYGAYASQWKADYVPSDGIGRINSGNVILSKWKLSDAERIALPLQSEQDALTRYFYLRRNILTARAAVPGQANFRVICIHADAYSQDGTKKKHIDRFKAEIDRFDAAGALVVAGGDLNSLPPGSTMLKDFPDSKCVSEDFQADDFSEETEWLVPLYTAYAEAIPLAVYQADQASYFSHTTDKDGFWNRRLDYIFTNNDSGFVTGAGMVHQDIGHGGMETMPLSDHAPITVRIVLP</sequence>
<dbReference type="Proteomes" id="UP000179243">
    <property type="component" value="Unassembled WGS sequence"/>
</dbReference>
<evidence type="ECO:0000313" key="2">
    <source>
        <dbReference type="EMBL" id="OGK02315.1"/>
    </source>
</evidence>
<evidence type="ECO:0000313" key="3">
    <source>
        <dbReference type="Proteomes" id="UP000179243"/>
    </source>
</evidence>
<organism evidence="2 3">
    <name type="scientific">Candidatus Raymondbacteria bacterium RIFOXYD12_FULL_49_13</name>
    <dbReference type="NCBI Taxonomy" id="1817890"/>
    <lineage>
        <taxon>Bacteria</taxon>
        <taxon>Raymondiibacteriota</taxon>
    </lineage>
</organism>
<accession>A0A1F7F6K9</accession>
<dbReference type="PANTHER" id="PTHR14859:SF1">
    <property type="entry name" value="PGAP2-INTERACTING PROTEIN"/>
    <property type="match status" value="1"/>
</dbReference>
<dbReference type="Gene3D" id="3.60.10.10">
    <property type="entry name" value="Endonuclease/exonuclease/phosphatase"/>
    <property type="match status" value="1"/>
</dbReference>
<dbReference type="EMBL" id="MFYX01000110">
    <property type="protein sequence ID" value="OGK02315.1"/>
    <property type="molecule type" value="Genomic_DNA"/>
</dbReference>
<gene>
    <name evidence="2" type="ORF">A2519_16460</name>
</gene>
<proteinExistence type="predicted"/>
<dbReference type="InterPro" id="IPR036691">
    <property type="entry name" value="Endo/exonu/phosph_ase_sf"/>
</dbReference>
<dbReference type="GO" id="GO:0006506">
    <property type="term" value="P:GPI anchor biosynthetic process"/>
    <property type="evidence" value="ECO:0007669"/>
    <property type="project" value="TreeGrafter"/>
</dbReference>
<name>A0A1F7F6K9_UNCRA</name>
<dbReference type="InterPro" id="IPR051916">
    <property type="entry name" value="GPI-anchor_lipid_remodeler"/>
</dbReference>
<dbReference type="InterPro" id="IPR005135">
    <property type="entry name" value="Endo/exonuclease/phosphatase"/>
</dbReference>
<evidence type="ECO:0000259" key="1">
    <source>
        <dbReference type="Pfam" id="PF03372"/>
    </source>
</evidence>
<feature type="domain" description="Endonuclease/exonuclease/phosphatase" evidence="1">
    <location>
        <begin position="56"/>
        <end position="354"/>
    </location>
</feature>
<dbReference type="AlphaFoldDB" id="A0A1F7F6K9"/>